<protein>
    <submittedName>
        <fullName evidence="2">Uncharacterized protein</fullName>
    </submittedName>
</protein>
<reference evidence="2" key="1">
    <citation type="submission" date="2021-04" db="EMBL/GenBank/DDBJ databases">
        <title>Genome based classification of Actinospica acidithermotolerans sp. nov., an actinobacterium isolated from an Indonesian hot spring.</title>
        <authorList>
            <person name="Kusuma A.B."/>
            <person name="Putra K.E."/>
            <person name="Nafisah S."/>
            <person name="Loh J."/>
            <person name="Nouioui I."/>
            <person name="Goodfellow M."/>
        </authorList>
    </citation>
    <scope>NUCLEOTIDE SEQUENCE</scope>
    <source>
        <strain evidence="2">DSM 45618</strain>
    </source>
</reference>
<feature type="region of interest" description="Disordered" evidence="1">
    <location>
        <begin position="31"/>
        <end position="58"/>
    </location>
</feature>
<comment type="caution">
    <text evidence="2">The sequence shown here is derived from an EMBL/GenBank/DDBJ whole genome shotgun (WGS) entry which is preliminary data.</text>
</comment>
<sequence length="133" mass="14045">MNCLVCADPLPAPAPAGRPRRYCSAACRRRAYHQRHRTGQQTRPAAPPPAAGPHAPEAPHEALLAAIVLIPLGAEGAYAATPFTRFPWRELLSGLREGRAVAAAPGETHSPPETAGLPGARNPAPRPAKHNPR</sequence>
<proteinExistence type="predicted"/>
<organism evidence="2 3">
    <name type="scientific">Actinocrinis puniceicyclus</name>
    <dbReference type="NCBI Taxonomy" id="977794"/>
    <lineage>
        <taxon>Bacteria</taxon>
        <taxon>Bacillati</taxon>
        <taxon>Actinomycetota</taxon>
        <taxon>Actinomycetes</taxon>
        <taxon>Catenulisporales</taxon>
        <taxon>Actinospicaceae</taxon>
        <taxon>Actinocrinis</taxon>
    </lineage>
</organism>
<evidence type="ECO:0000313" key="2">
    <source>
        <dbReference type="EMBL" id="MBS2965173.1"/>
    </source>
</evidence>
<evidence type="ECO:0000313" key="3">
    <source>
        <dbReference type="Proteomes" id="UP000677913"/>
    </source>
</evidence>
<accession>A0A8J7WMM3</accession>
<dbReference type="AlphaFoldDB" id="A0A8J7WMM3"/>
<dbReference type="EMBL" id="JAGSXH010000072">
    <property type="protein sequence ID" value="MBS2965173.1"/>
    <property type="molecule type" value="Genomic_DNA"/>
</dbReference>
<gene>
    <name evidence="2" type="ORF">KGA66_19135</name>
</gene>
<dbReference type="RefSeq" id="WP_211469531.1">
    <property type="nucleotide sequence ID" value="NZ_JAGSXH010000072.1"/>
</dbReference>
<name>A0A8J7WMM3_9ACTN</name>
<dbReference type="Proteomes" id="UP000677913">
    <property type="component" value="Unassembled WGS sequence"/>
</dbReference>
<evidence type="ECO:0000256" key="1">
    <source>
        <dbReference type="SAM" id="MobiDB-lite"/>
    </source>
</evidence>
<feature type="region of interest" description="Disordered" evidence="1">
    <location>
        <begin position="99"/>
        <end position="133"/>
    </location>
</feature>
<keyword evidence="3" id="KW-1185">Reference proteome</keyword>